<dbReference type="HOGENOM" id="CLU_047799_0_0_9"/>
<keyword evidence="7 10" id="KW-0548">Nucleotidyltransferase</keyword>
<dbReference type="EMBL" id="LN774769">
    <property type="protein sequence ID" value="CEN27423.1"/>
    <property type="molecule type" value="Genomic_DNA"/>
</dbReference>
<dbReference type="PANTHER" id="PTHR39191:SF1">
    <property type="entry name" value="DUF4922 DOMAIN-CONTAINING PROTEIN"/>
    <property type="match status" value="1"/>
</dbReference>
<dbReference type="PROSITE" id="PS01163">
    <property type="entry name" value="GAL_P_UDP_TRANSF_II"/>
    <property type="match status" value="1"/>
</dbReference>
<evidence type="ECO:0000313" key="13">
    <source>
        <dbReference type="EMBL" id="CEN27423.1"/>
    </source>
</evidence>
<comment type="catalytic activity">
    <reaction evidence="1 10">
        <text>alpha-D-galactose 1-phosphate + UDP-alpha-D-glucose = alpha-D-glucose 1-phosphate + UDP-alpha-D-galactose</text>
        <dbReference type="Rhea" id="RHEA:13989"/>
        <dbReference type="ChEBI" id="CHEBI:58336"/>
        <dbReference type="ChEBI" id="CHEBI:58601"/>
        <dbReference type="ChEBI" id="CHEBI:58885"/>
        <dbReference type="ChEBI" id="CHEBI:66914"/>
        <dbReference type="EC" id="2.7.7.12"/>
    </reaction>
</comment>
<proteinExistence type="inferred from homology"/>
<sequence length="502" mass="55948">MMITEAFANLAINSGAYDVLDTIYLTNQLRRLVGQDELSAITVADANLYTMIDTLTALAESNGQLTRLGWTKDMFEAALCDYLTPAPSVINRKFAENYQVSPQQATAAFFKSSNENDYIKMRQIAKNRVFVHPSVYGDLTISINLSKPEKDPKEIAAAKQAPQTNFPTCQLCMENEGYLGRLNHPARSNHRIIRFTLDGEAWGFQYSPYAYYQEHAIYLNERHQPMVINGAAIRKILLIVEKFPHYFAGSNADLPIVGGSILTHEHFQGGGEKLPMSFAQTDKLFKLEKFKTLQAATLKWPMSVIRLTSASIEELVAASSEILAAWDDYSDAAVDVLAHGLDGERHHTITPIARMRAGKFELDLVLRDNHTTSSFPDGVFHPHQDVQHIKKENIGLIEVMGLAILPARLKTELAAVKAYVSGQVTQLTDVAVYHQAWASELKLAFTGGDIDHYLNAALGRKFERVLEDAGVFKRDAQGQAAFARFLTRLSETSGIKQEKLSH</sequence>
<evidence type="ECO:0000256" key="8">
    <source>
        <dbReference type="ARBA" id="ARBA00023144"/>
    </source>
</evidence>
<dbReference type="Proteomes" id="UP000033166">
    <property type="component" value="Chromosome I"/>
</dbReference>
<dbReference type="GO" id="GO:0006012">
    <property type="term" value="P:galactose metabolic process"/>
    <property type="evidence" value="ECO:0007669"/>
    <property type="project" value="UniProtKB-UniRule"/>
</dbReference>
<evidence type="ECO:0000256" key="6">
    <source>
        <dbReference type="ARBA" id="ARBA00022679"/>
    </source>
</evidence>
<dbReference type="InterPro" id="IPR005850">
    <property type="entry name" value="GalP_Utransf_C"/>
</dbReference>
<name>A0A0D6DUI5_9LACT</name>
<dbReference type="RefSeq" id="WP_047914709.1">
    <property type="nucleotide sequence ID" value="NZ_LN774769.1"/>
</dbReference>
<dbReference type="PIRSF" id="PIRSF006005">
    <property type="entry name" value="GalT_BS"/>
    <property type="match status" value="1"/>
</dbReference>
<dbReference type="InterPro" id="IPR000766">
    <property type="entry name" value="GalP_uridyl_Trfase_II"/>
</dbReference>
<evidence type="ECO:0000256" key="4">
    <source>
        <dbReference type="ARBA" id="ARBA00008706"/>
    </source>
</evidence>
<keyword evidence="6 10" id="KW-0808">Transferase</keyword>
<accession>A0A0D6DUI5</accession>
<evidence type="ECO:0000256" key="1">
    <source>
        <dbReference type="ARBA" id="ARBA00001107"/>
    </source>
</evidence>
<evidence type="ECO:0000256" key="2">
    <source>
        <dbReference type="ARBA" id="ARBA00004496"/>
    </source>
</evidence>
<dbReference type="InterPro" id="IPR005849">
    <property type="entry name" value="GalP_Utransf_N"/>
</dbReference>
<evidence type="ECO:0000256" key="5">
    <source>
        <dbReference type="ARBA" id="ARBA00022490"/>
    </source>
</evidence>
<protein>
    <recommendedName>
        <fullName evidence="10">Galactose-1-phosphate uridylyltransferase</fullName>
        <shortName evidence="10">Gal-1-P uridylyltransferase</shortName>
        <ecNumber evidence="10">2.7.7.12</ecNumber>
    </recommendedName>
    <alternativeName>
        <fullName evidence="10">UDP-glucose--hexose-1-phosphate uridylyltransferase</fullName>
    </alternativeName>
</protein>
<evidence type="ECO:0000259" key="12">
    <source>
        <dbReference type="Pfam" id="PF02744"/>
    </source>
</evidence>
<comment type="pathway">
    <text evidence="3 10">Carbohydrate metabolism; galactose metabolism.</text>
</comment>
<dbReference type="STRING" id="1364.LP2241_10199"/>
<keyword evidence="5 10" id="KW-0963">Cytoplasm</keyword>
<dbReference type="AlphaFoldDB" id="A0A0D6DUI5"/>
<gene>
    <name evidence="10 13" type="primary">galT</name>
    <name evidence="13" type="ORF">LACPI_0223</name>
</gene>
<reference evidence="14" key="1">
    <citation type="submission" date="2015-01" db="EMBL/GenBank/DDBJ databases">
        <authorList>
            <person name="Andreevskaya M."/>
        </authorList>
    </citation>
    <scope>NUCLEOTIDE SEQUENCE [LARGE SCALE GENOMIC DNA]</scope>
    <source>
        <strain evidence="14">MKFS47</strain>
    </source>
</reference>
<evidence type="ECO:0000313" key="14">
    <source>
        <dbReference type="Proteomes" id="UP000033166"/>
    </source>
</evidence>
<dbReference type="EC" id="2.7.7.12" evidence="10"/>
<feature type="domain" description="Galactose-1-phosphate uridyl transferase N-terminal" evidence="11">
    <location>
        <begin position="17"/>
        <end position="225"/>
    </location>
</feature>
<dbReference type="GO" id="GO:0008108">
    <property type="term" value="F:UDP-glucose:hexose-1-phosphate uridylyltransferase activity"/>
    <property type="evidence" value="ECO:0007669"/>
    <property type="project" value="UniProtKB-UniRule"/>
</dbReference>
<evidence type="ECO:0000256" key="9">
    <source>
        <dbReference type="ARBA" id="ARBA00023277"/>
    </source>
</evidence>
<dbReference type="Pfam" id="PF02744">
    <property type="entry name" value="GalP_UDP_tr_C"/>
    <property type="match status" value="1"/>
</dbReference>
<evidence type="ECO:0000259" key="11">
    <source>
        <dbReference type="Pfam" id="PF01087"/>
    </source>
</evidence>
<dbReference type="HAMAP" id="MF_00571">
    <property type="entry name" value="GalP_UDP_trans"/>
    <property type="match status" value="1"/>
</dbReference>
<dbReference type="KEGG" id="lpk:LACPI_0223"/>
<dbReference type="Pfam" id="PF01087">
    <property type="entry name" value="GalP_UDP_transf"/>
    <property type="match status" value="1"/>
</dbReference>
<evidence type="ECO:0000256" key="10">
    <source>
        <dbReference type="HAMAP-Rule" id="MF_00571"/>
    </source>
</evidence>
<evidence type="ECO:0000256" key="7">
    <source>
        <dbReference type="ARBA" id="ARBA00022695"/>
    </source>
</evidence>
<dbReference type="UniPathway" id="UPA00214"/>
<dbReference type="InterPro" id="IPR023425">
    <property type="entry name" value="GalP_uridyl_Trfase_II_CS"/>
</dbReference>
<comment type="subcellular location">
    <subcellularLocation>
        <location evidence="2 10">Cytoplasm</location>
    </subcellularLocation>
</comment>
<comment type="similarity">
    <text evidence="4 10">Belongs to the galactose-1-phosphate uridylyltransferase type 2 family.</text>
</comment>
<evidence type="ECO:0000256" key="3">
    <source>
        <dbReference type="ARBA" id="ARBA00004947"/>
    </source>
</evidence>
<organism evidence="13 14">
    <name type="scientific">Pseudolactococcus piscium MKFS47</name>
    <dbReference type="NCBI Taxonomy" id="297352"/>
    <lineage>
        <taxon>Bacteria</taxon>
        <taxon>Bacillati</taxon>
        <taxon>Bacillota</taxon>
        <taxon>Bacilli</taxon>
        <taxon>Lactobacillales</taxon>
        <taxon>Streptococcaceae</taxon>
        <taxon>Pseudolactococcus</taxon>
    </lineage>
</organism>
<keyword evidence="9 10" id="KW-0119">Carbohydrate metabolism</keyword>
<dbReference type="GO" id="GO:0005737">
    <property type="term" value="C:cytoplasm"/>
    <property type="evidence" value="ECO:0007669"/>
    <property type="project" value="UniProtKB-SubCell"/>
</dbReference>
<dbReference type="PANTHER" id="PTHR39191">
    <property type="entry name" value="GALACTOSE-1-PHOSPHATE URIDYLYLTRANSFERASE"/>
    <property type="match status" value="1"/>
</dbReference>
<keyword evidence="8 10" id="KW-0299">Galactose metabolism</keyword>
<feature type="domain" description="Galactose-1-phosphate uridyl transferase C-terminal" evidence="12">
    <location>
        <begin position="241"/>
        <end position="426"/>
    </location>
</feature>